<dbReference type="OrthoDB" id="5099051at2759"/>
<organism evidence="1 2">
    <name type="scientific">Fusarium phyllophilum</name>
    <dbReference type="NCBI Taxonomy" id="47803"/>
    <lineage>
        <taxon>Eukaryota</taxon>
        <taxon>Fungi</taxon>
        <taxon>Dikarya</taxon>
        <taxon>Ascomycota</taxon>
        <taxon>Pezizomycotina</taxon>
        <taxon>Sordariomycetes</taxon>
        <taxon>Hypocreomycetidae</taxon>
        <taxon>Hypocreales</taxon>
        <taxon>Nectriaceae</taxon>
        <taxon>Fusarium</taxon>
        <taxon>Fusarium fujikuroi species complex</taxon>
    </lineage>
</organism>
<evidence type="ECO:0000313" key="1">
    <source>
        <dbReference type="EMBL" id="KAF5570094.1"/>
    </source>
</evidence>
<protein>
    <submittedName>
        <fullName evidence="1">Uncharacterized protein</fullName>
    </submittedName>
</protein>
<accession>A0A8H5KB31</accession>
<dbReference type="EMBL" id="JAAOAQ010000048">
    <property type="protein sequence ID" value="KAF5570094.1"/>
    <property type="molecule type" value="Genomic_DNA"/>
</dbReference>
<name>A0A8H5KB31_9HYPO</name>
<dbReference type="Proteomes" id="UP000582016">
    <property type="component" value="Unassembled WGS sequence"/>
</dbReference>
<evidence type="ECO:0000313" key="2">
    <source>
        <dbReference type="Proteomes" id="UP000582016"/>
    </source>
</evidence>
<proteinExistence type="predicted"/>
<reference evidence="1 2" key="1">
    <citation type="submission" date="2020-05" db="EMBL/GenBank/DDBJ databases">
        <title>Identification and distribution of gene clusters putatively required for synthesis of sphingolipid metabolism inhibitors in phylogenetically diverse species of the filamentous fungus Fusarium.</title>
        <authorList>
            <person name="Kim H.-S."/>
            <person name="Busman M."/>
            <person name="Brown D.W."/>
            <person name="Divon H."/>
            <person name="Uhlig S."/>
            <person name="Proctor R.H."/>
        </authorList>
    </citation>
    <scope>NUCLEOTIDE SEQUENCE [LARGE SCALE GENOMIC DNA]</scope>
    <source>
        <strain evidence="1 2">NRRL 13617</strain>
    </source>
</reference>
<dbReference type="AlphaFoldDB" id="A0A8H5KB31"/>
<sequence length="352" mass="39467">MSGKEIGDLIVQIVKDAYKQFHVPEPVRKRRMSASAVTSAVIMQHPFAEKPLGPALHGLDVGQLTENQNNETTVDGQLLPGFHAGTVARLGVGPCAGLVVRLAFTVGKFRLPQMHFKFAIRDGSRPVTFMDLIIPLDQILDEVTLNSIDADDVESLAPLRLFNTMDISELANHVMAEKVRHLRIDVDWSEVFVIDNLEFKRNLKIYPSTMQNIVSAVTSQVRKKEGHGISRGMVLPGLLETFDCSWPDIFADVKQFTNPYADYLVDTRYDYADLTFGNLGHIDPDDRPDRPNKAVTFFIGTEHRTVALIASAAEEQEMQDHRASTLLSTPIRAVVWRDEFSSWKPKNNDLEV</sequence>
<gene>
    <name evidence="1" type="ORF">FPHYL_1510</name>
</gene>
<keyword evidence="2" id="KW-1185">Reference proteome</keyword>
<comment type="caution">
    <text evidence="1">The sequence shown here is derived from an EMBL/GenBank/DDBJ whole genome shotgun (WGS) entry which is preliminary data.</text>
</comment>